<dbReference type="InterPro" id="IPR000209">
    <property type="entry name" value="Peptidase_S8/S53_dom"/>
</dbReference>
<comment type="caution">
    <text evidence="1">Lacks conserved residue(s) required for the propagation of feature annotation.</text>
</comment>
<protein>
    <recommendedName>
        <fullName evidence="2">Peptidase S8/S53 domain-containing protein</fullName>
    </recommendedName>
</protein>
<dbReference type="EMBL" id="JAJVDC020000352">
    <property type="protein sequence ID" value="KAL1614892.1"/>
    <property type="molecule type" value="Genomic_DNA"/>
</dbReference>
<comment type="caution">
    <text evidence="3">The sequence shown here is derived from an EMBL/GenBank/DDBJ whole genome shotgun (WGS) entry which is preliminary data.</text>
</comment>
<dbReference type="PROSITE" id="PS51892">
    <property type="entry name" value="SUBTILASE"/>
    <property type="match status" value="1"/>
</dbReference>
<evidence type="ECO:0000259" key="2">
    <source>
        <dbReference type="Pfam" id="PF00082"/>
    </source>
</evidence>
<comment type="similarity">
    <text evidence="1">Belongs to the peptidase S8 family.</text>
</comment>
<gene>
    <name evidence="3" type="ORF">SLS56_011988</name>
</gene>
<dbReference type="Pfam" id="PF00082">
    <property type="entry name" value="Peptidase_S8"/>
    <property type="match status" value="1"/>
</dbReference>
<feature type="domain" description="Peptidase S8/S53" evidence="2">
    <location>
        <begin position="1"/>
        <end position="136"/>
    </location>
</feature>
<evidence type="ECO:0000313" key="4">
    <source>
        <dbReference type="Proteomes" id="UP001521116"/>
    </source>
</evidence>
<feature type="non-terminal residue" evidence="3">
    <location>
        <position position="1"/>
    </location>
</feature>
<dbReference type="Gene3D" id="3.40.50.200">
    <property type="entry name" value="Peptidase S8/S53 domain"/>
    <property type="match status" value="1"/>
</dbReference>
<accession>A0ABR3SAD3</accession>
<evidence type="ECO:0000256" key="1">
    <source>
        <dbReference type="PROSITE-ProRule" id="PRU01240"/>
    </source>
</evidence>
<dbReference type="InterPro" id="IPR036852">
    <property type="entry name" value="Peptidase_S8/S53_dom_sf"/>
</dbReference>
<organism evidence="3 4">
    <name type="scientific">Neofusicoccum ribis</name>
    <dbReference type="NCBI Taxonomy" id="45134"/>
    <lineage>
        <taxon>Eukaryota</taxon>
        <taxon>Fungi</taxon>
        <taxon>Dikarya</taxon>
        <taxon>Ascomycota</taxon>
        <taxon>Pezizomycotina</taxon>
        <taxon>Dothideomycetes</taxon>
        <taxon>Dothideomycetes incertae sedis</taxon>
        <taxon>Botryosphaeriales</taxon>
        <taxon>Botryosphaeriaceae</taxon>
        <taxon>Neofusicoccum</taxon>
    </lineage>
</organism>
<sequence>AITWATKEWDADIVSMSFGYPEELKVDGKSVISKSIYQASADKDSNVLFFAAAANFGGNQREMFPARHDLVFSMRGTDDRGNFEDFNPPPDFAGPDVFGTLGKDVPRLGQDGVVQSGTSIATAIAAGIAAMILGHAKLLLAESPSEENEIIRKLWTKNGMWSMFMLMSEKMQEKLRYLYPIRFLQADNAGRGDYLRTAARDAR</sequence>
<evidence type="ECO:0000313" key="3">
    <source>
        <dbReference type="EMBL" id="KAL1614892.1"/>
    </source>
</evidence>
<proteinExistence type="inferred from homology"/>
<dbReference type="SUPFAM" id="SSF52743">
    <property type="entry name" value="Subtilisin-like"/>
    <property type="match status" value="1"/>
</dbReference>
<dbReference type="Proteomes" id="UP001521116">
    <property type="component" value="Unassembled WGS sequence"/>
</dbReference>
<reference evidence="3 4" key="1">
    <citation type="submission" date="2024-02" db="EMBL/GenBank/DDBJ databases">
        <title>De novo assembly and annotation of 12 fungi associated with fruit tree decline syndrome in Ontario, Canada.</title>
        <authorList>
            <person name="Sulman M."/>
            <person name="Ellouze W."/>
            <person name="Ilyukhin E."/>
        </authorList>
    </citation>
    <scope>NUCLEOTIDE SEQUENCE [LARGE SCALE GENOMIC DNA]</scope>
    <source>
        <strain evidence="3 4">M1-105</strain>
    </source>
</reference>
<keyword evidence="4" id="KW-1185">Reference proteome</keyword>
<name>A0ABR3SAD3_9PEZI</name>